<dbReference type="EMBL" id="JAPDDP010000042">
    <property type="protein sequence ID" value="MDA0182880.1"/>
    <property type="molecule type" value="Genomic_DNA"/>
</dbReference>
<keyword evidence="4 5" id="KW-0472">Membrane</keyword>
<feature type="transmembrane region" description="Helical" evidence="5">
    <location>
        <begin position="45"/>
        <end position="62"/>
    </location>
</feature>
<proteinExistence type="predicted"/>
<dbReference type="RefSeq" id="WP_270027262.1">
    <property type="nucleotide sequence ID" value="NZ_JAPDDP010000042.1"/>
</dbReference>
<keyword evidence="7" id="KW-1185">Reference proteome</keyword>
<organism evidence="6 7">
    <name type="scientific">Solirubrobacter phytolaccae</name>
    <dbReference type="NCBI Taxonomy" id="1404360"/>
    <lineage>
        <taxon>Bacteria</taxon>
        <taxon>Bacillati</taxon>
        <taxon>Actinomycetota</taxon>
        <taxon>Thermoleophilia</taxon>
        <taxon>Solirubrobacterales</taxon>
        <taxon>Solirubrobacteraceae</taxon>
        <taxon>Solirubrobacter</taxon>
    </lineage>
</organism>
<feature type="transmembrane region" description="Helical" evidence="5">
    <location>
        <begin position="100"/>
        <end position="118"/>
    </location>
</feature>
<dbReference type="Proteomes" id="UP001147653">
    <property type="component" value="Unassembled WGS sequence"/>
</dbReference>
<dbReference type="GO" id="GO:0016020">
    <property type="term" value="C:membrane"/>
    <property type="evidence" value="ECO:0007669"/>
    <property type="project" value="UniProtKB-SubCell"/>
</dbReference>
<keyword evidence="3 5" id="KW-1133">Transmembrane helix</keyword>
<name>A0A9X3NDH6_9ACTN</name>
<evidence type="ECO:0000313" key="6">
    <source>
        <dbReference type="EMBL" id="MDA0182880.1"/>
    </source>
</evidence>
<dbReference type="Pfam" id="PF13564">
    <property type="entry name" value="DoxX_2"/>
    <property type="match status" value="1"/>
</dbReference>
<evidence type="ECO:0000313" key="7">
    <source>
        <dbReference type="Proteomes" id="UP001147653"/>
    </source>
</evidence>
<accession>A0A9X3NDH6</accession>
<feature type="transmembrane region" description="Helical" evidence="5">
    <location>
        <begin position="68"/>
        <end position="88"/>
    </location>
</feature>
<evidence type="ECO:0000256" key="3">
    <source>
        <dbReference type="ARBA" id="ARBA00022989"/>
    </source>
</evidence>
<dbReference type="AlphaFoldDB" id="A0A9X3NDH6"/>
<evidence type="ECO:0000256" key="5">
    <source>
        <dbReference type="SAM" id="Phobius"/>
    </source>
</evidence>
<evidence type="ECO:0000256" key="4">
    <source>
        <dbReference type="ARBA" id="ARBA00023136"/>
    </source>
</evidence>
<comment type="subcellular location">
    <subcellularLocation>
        <location evidence="1">Membrane</location>
        <topology evidence="1">Multi-pass membrane protein</topology>
    </subcellularLocation>
</comment>
<gene>
    <name evidence="6" type="ORF">OJ997_21390</name>
</gene>
<dbReference type="InterPro" id="IPR032808">
    <property type="entry name" value="DoxX"/>
</dbReference>
<evidence type="ECO:0000256" key="2">
    <source>
        <dbReference type="ARBA" id="ARBA00022692"/>
    </source>
</evidence>
<comment type="caution">
    <text evidence="6">The sequence shown here is derived from an EMBL/GenBank/DDBJ whole genome shotgun (WGS) entry which is preliminary data.</text>
</comment>
<protein>
    <submittedName>
        <fullName evidence="6">DoxX family protein</fullName>
    </submittedName>
</protein>
<keyword evidence="2 5" id="KW-0812">Transmembrane</keyword>
<sequence length="120" mass="12777">MTVAYWVLAGLLAVFYVYSGSIKAVRSKAQLAPMMHWVETTPLALIRFIGVVELLGAVGLIVPRLLDIAPWLAVVAAVGLAVLQVLAGSFHLSRGERAQAWLNVVLIVLAAVTAWLAAST</sequence>
<reference evidence="6" key="1">
    <citation type="submission" date="2022-10" db="EMBL/GenBank/DDBJ databases">
        <title>The WGS of Solirubrobacter phytolaccae KCTC 29190.</title>
        <authorList>
            <person name="Jiang Z."/>
        </authorList>
    </citation>
    <scope>NUCLEOTIDE SEQUENCE</scope>
    <source>
        <strain evidence="6">KCTC 29190</strain>
    </source>
</reference>
<feature type="transmembrane region" description="Helical" evidence="5">
    <location>
        <begin position="6"/>
        <end position="25"/>
    </location>
</feature>
<evidence type="ECO:0000256" key="1">
    <source>
        <dbReference type="ARBA" id="ARBA00004141"/>
    </source>
</evidence>